<sequence length="180" mass="20903">MAENDNKLTIPGYVSTSEAAKMLGVSNHRMYQYVKANRLPVVRVGRAFMLRVEDVERFRPNPSGRMRKKAPAWRGYRSRGKVLITDIVVPVLSHQQQAVVDKLMAIQQTNQHTFPGTIARYIIKGDDELTSIHMLLIWKDIEMPDQKIRQQHLLAFQEEFTNLLDWKRAQYTTNESIIHT</sequence>
<gene>
    <name evidence="2" type="ORF">KDH_12420</name>
</gene>
<dbReference type="InterPro" id="IPR041657">
    <property type="entry name" value="HTH_17"/>
</dbReference>
<keyword evidence="3" id="KW-1185">Reference proteome</keyword>
<comment type="caution">
    <text evidence="2">The sequence shown here is derived from an EMBL/GenBank/DDBJ whole genome shotgun (WGS) entry which is preliminary data.</text>
</comment>
<dbReference type="EMBL" id="BSRI01000001">
    <property type="protein sequence ID" value="GLV54395.1"/>
    <property type="molecule type" value="Genomic_DNA"/>
</dbReference>
<dbReference type="RefSeq" id="WP_338248074.1">
    <property type="nucleotide sequence ID" value="NZ_BSRI01000001.1"/>
</dbReference>
<evidence type="ECO:0000313" key="3">
    <source>
        <dbReference type="Proteomes" id="UP001344906"/>
    </source>
</evidence>
<feature type="domain" description="Helix-turn-helix" evidence="1">
    <location>
        <begin position="13"/>
        <end position="58"/>
    </location>
</feature>
<name>A0ABQ6FLC5_9CHLR</name>
<proteinExistence type="predicted"/>
<protein>
    <recommendedName>
        <fullName evidence="1">Helix-turn-helix domain-containing protein</fullName>
    </recommendedName>
</protein>
<dbReference type="Proteomes" id="UP001344906">
    <property type="component" value="Unassembled WGS sequence"/>
</dbReference>
<accession>A0ABQ6FLC5</accession>
<organism evidence="2 3">
    <name type="scientific">Dictyobacter halimunensis</name>
    <dbReference type="NCBI Taxonomy" id="3026934"/>
    <lineage>
        <taxon>Bacteria</taxon>
        <taxon>Bacillati</taxon>
        <taxon>Chloroflexota</taxon>
        <taxon>Ktedonobacteria</taxon>
        <taxon>Ktedonobacterales</taxon>
        <taxon>Dictyobacteraceae</taxon>
        <taxon>Dictyobacter</taxon>
    </lineage>
</organism>
<dbReference type="NCBIfam" id="TIGR01764">
    <property type="entry name" value="excise"/>
    <property type="match status" value="1"/>
</dbReference>
<evidence type="ECO:0000313" key="2">
    <source>
        <dbReference type="EMBL" id="GLV54395.1"/>
    </source>
</evidence>
<dbReference type="InterPro" id="IPR010093">
    <property type="entry name" value="SinI_DNA-bd"/>
</dbReference>
<dbReference type="SUPFAM" id="SSF46955">
    <property type="entry name" value="Putative DNA-binding domain"/>
    <property type="match status" value="1"/>
</dbReference>
<evidence type="ECO:0000259" key="1">
    <source>
        <dbReference type="Pfam" id="PF12728"/>
    </source>
</evidence>
<reference evidence="2 3" key="1">
    <citation type="submission" date="2023-02" db="EMBL/GenBank/DDBJ databases">
        <title>Dictyobacter halimunensis sp. nov., a new member of the class Ktedonobacteria from forest soil in a geothermal area.</title>
        <authorList>
            <person name="Rachmania M.K."/>
            <person name="Ningsih F."/>
            <person name="Sakai Y."/>
            <person name="Yabe S."/>
            <person name="Yokota A."/>
            <person name="Sjamsuridzal W."/>
        </authorList>
    </citation>
    <scope>NUCLEOTIDE SEQUENCE [LARGE SCALE GENOMIC DNA]</scope>
    <source>
        <strain evidence="2 3">S3.2.2.5</strain>
    </source>
</reference>
<dbReference type="InterPro" id="IPR009061">
    <property type="entry name" value="DNA-bd_dom_put_sf"/>
</dbReference>
<dbReference type="Pfam" id="PF12728">
    <property type="entry name" value="HTH_17"/>
    <property type="match status" value="1"/>
</dbReference>